<comment type="subcellular location">
    <subcellularLocation>
        <location evidence="1">Golgi apparatus membrane</location>
        <topology evidence="1">Single-pass type II membrane protein</topology>
    </subcellularLocation>
</comment>
<evidence type="ECO:0000256" key="5">
    <source>
        <dbReference type="ARBA" id="ARBA00022968"/>
    </source>
</evidence>
<evidence type="ECO:0000256" key="10">
    <source>
        <dbReference type="SAM" id="Phobius"/>
    </source>
</evidence>
<keyword evidence="11" id="KW-1185">Reference proteome</keyword>
<gene>
    <name evidence="12" type="primary">LOC106818549</name>
</gene>
<dbReference type="InterPro" id="IPR009729">
    <property type="entry name" value="Gal-3-0_sulfotransfrase"/>
</dbReference>
<dbReference type="Pfam" id="PF06990">
    <property type="entry name" value="Gal-3-0_sulfotr"/>
    <property type="match status" value="1"/>
</dbReference>
<dbReference type="GeneID" id="106818549"/>
<dbReference type="RefSeq" id="XP_014678736.1">
    <property type="nucleotide sequence ID" value="XM_014823250.1"/>
</dbReference>
<evidence type="ECO:0000256" key="9">
    <source>
        <dbReference type="ARBA" id="ARBA00023180"/>
    </source>
</evidence>
<sequence length="439" mass="50617">MSVAACDSDADESTSPISCEVLPNMRVLGRRHVRPLEALAFACFLALFSVSVVWYGLSRDHRIRPSTSPNDVATPATWRQGDPTTRAIWRQHEAPQHVHADDAANTTAVALSMRNVVFLKMVKCASSSVQNVLMRYGYAHNLTFALPRTGWHFGFRRFNPKRALRPPGGVFNMFCHHARFDYALVARMMPADSVYVSIVRQPGTMFESLYTYLQYERETGATYEEFVREPRRYYRADRQQRVLARNPMSYLFGLEPEDFDRPSATTAFLADVRRRFDYVMIYERFDESLVLLRALLGWAWRDVIVFRVNSRRASARTQNGDELRRLAEAWNDADARLYDAFLDDFRRRVEAYGADRMASDVTRLRSMRERRYGQCVAGMAEVAPLPGLSYRLRAGADAGCGRLVRSEPAFTEDIKHKLWPDVEFIDVIKRYYMKSNETT</sequence>
<evidence type="ECO:0000313" key="11">
    <source>
        <dbReference type="Proteomes" id="UP000695022"/>
    </source>
</evidence>
<evidence type="ECO:0000256" key="6">
    <source>
        <dbReference type="ARBA" id="ARBA00022989"/>
    </source>
</evidence>
<keyword evidence="3" id="KW-0808">Transferase</keyword>
<name>A0ABM1F2R5_PRICU</name>
<keyword evidence="8 10" id="KW-0472">Membrane</keyword>
<feature type="transmembrane region" description="Helical" evidence="10">
    <location>
        <begin position="36"/>
        <end position="57"/>
    </location>
</feature>
<keyword evidence="7" id="KW-0333">Golgi apparatus</keyword>
<evidence type="ECO:0000256" key="8">
    <source>
        <dbReference type="ARBA" id="ARBA00023136"/>
    </source>
</evidence>
<dbReference type="Gene3D" id="3.40.50.300">
    <property type="entry name" value="P-loop containing nucleotide triphosphate hydrolases"/>
    <property type="match status" value="1"/>
</dbReference>
<keyword evidence="6 10" id="KW-1133">Transmembrane helix</keyword>
<comment type="similarity">
    <text evidence="2">Belongs to the galactose-3-O-sulfotransferase family.</text>
</comment>
<keyword evidence="5" id="KW-0735">Signal-anchor</keyword>
<accession>A0ABM1F2R5</accession>
<protein>
    <submittedName>
        <fullName evidence="12">Galactosylceramide sulfotransferase-like</fullName>
    </submittedName>
</protein>
<keyword evidence="4 10" id="KW-0812">Transmembrane</keyword>
<evidence type="ECO:0000313" key="12">
    <source>
        <dbReference type="RefSeq" id="XP_014678736.1"/>
    </source>
</evidence>
<organism evidence="11 12">
    <name type="scientific">Priapulus caudatus</name>
    <name type="common">Priapulid worm</name>
    <dbReference type="NCBI Taxonomy" id="37621"/>
    <lineage>
        <taxon>Eukaryota</taxon>
        <taxon>Metazoa</taxon>
        <taxon>Ecdysozoa</taxon>
        <taxon>Scalidophora</taxon>
        <taxon>Priapulida</taxon>
        <taxon>Priapulimorpha</taxon>
        <taxon>Priapulimorphida</taxon>
        <taxon>Priapulidae</taxon>
        <taxon>Priapulus</taxon>
    </lineage>
</organism>
<dbReference type="PANTHER" id="PTHR14647">
    <property type="entry name" value="GALACTOSE-3-O-SULFOTRANSFERASE"/>
    <property type="match status" value="1"/>
</dbReference>
<evidence type="ECO:0000256" key="4">
    <source>
        <dbReference type="ARBA" id="ARBA00022692"/>
    </source>
</evidence>
<evidence type="ECO:0000256" key="2">
    <source>
        <dbReference type="ARBA" id="ARBA00008124"/>
    </source>
</evidence>
<evidence type="ECO:0000256" key="7">
    <source>
        <dbReference type="ARBA" id="ARBA00023034"/>
    </source>
</evidence>
<dbReference type="InterPro" id="IPR027417">
    <property type="entry name" value="P-loop_NTPase"/>
</dbReference>
<dbReference type="PANTHER" id="PTHR14647:SF87">
    <property type="entry name" value="PUTATIVE-RELATED"/>
    <property type="match status" value="1"/>
</dbReference>
<reference evidence="12" key="1">
    <citation type="submission" date="2025-08" db="UniProtKB">
        <authorList>
            <consortium name="RefSeq"/>
        </authorList>
    </citation>
    <scope>IDENTIFICATION</scope>
</reference>
<evidence type="ECO:0000256" key="1">
    <source>
        <dbReference type="ARBA" id="ARBA00004323"/>
    </source>
</evidence>
<proteinExistence type="inferred from homology"/>
<keyword evidence="9" id="KW-0325">Glycoprotein</keyword>
<dbReference type="Proteomes" id="UP000695022">
    <property type="component" value="Unplaced"/>
</dbReference>
<dbReference type="SUPFAM" id="SSF52540">
    <property type="entry name" value="P-loop containing nucleoside triphosphate hydrolases"/>
    <property type="match status" value="1"/>
</dbReference>
<evidence type="ECO:0000256" key="3">
    <source>
        <dbReference type="ARBA" id="ARBA00022679"/>
    </source>
</evidence>